<evidence type="ECO:0000313" key="1">
    <source>
        <dbReference type="EMBL" id="KAI4837999.1"/>
    </source>
</evidence>
<name>A0ACB9YAT2_PLABR</name>
<dbReference type="Proteomes" id="UP001056978">
    <property type="component" value="Chromosome 10"/>
</dbReference>
<protein>
    <submittedName>
        <fullName evidence="1">Uncharacterized protein</fullName>
    </submittedName>
</protein>
<sequence>MSKMKKNMNIIFYLFFLIIFFQEINVSCNGNVKKIKSSLKSGTTNNDSPVQEDKHKLKSENSSAENSIDSSVPENIDENQEKNFVSPFTRDRNKAIKIKGRKLMSKPERSLKGKRLRGSDEEKEGYSLSKKEDVTSLGIPSDHIHVDQEIVHPQGAEENPLQVNGIIEKQKKEEEGEEERAESEGVEERAEGEEVEEDKDEEKKKGLRGEQQKEKIRSGLEKETVKREQEEKDRLQRELEKEGLDKEKKSHLEEEGVPTHKNVDESLIVNPPLFEPFNGAEEDHEVIESDEEQEERSQKEHFESEDKGIEEGEEEEGEELEEHDEIEEGENVSKDASENNISEKESSHENVEVKHDKKEEEKHKKKQFFKNDDEEHMDNLSDHEHVNVDNIVKDPERGVKNFINLLDGDLAVINIIKGQAGNISKTVLHF</sequence>
<accession>A0ACB9YAT2</accession>
<evidence type="ECO:0000313" key="2">
    <source>
        <dbReference type="Proteomes" id="UP001056978"/>
    </source>
</evidence>
<gene>
    <name evidence="1" type="ORF">MKS88_003421</name>
</gene>
<reference evidence="1" key="1">
    <citation type="submission" date="2022-06" db="EMBL/GenBank/DDBJ databases">
        <title>The First Complete Genome of the Simian Malaria Parasite Plasmodium brasilianum.</title>
        <authorList>
            <person name="Bajic M."/>
            <person name="Ravishankar S."/>
        </authorList>
    </citation>
    <scope>NUCLEOTIDE SEQUENCE</scope>
    <source>
        <strain evidence="1">Bolivian I</strain>
    </source>
</reference>
<proteinExistence type="predicted"/>
<comment type="caution">
    <text evidence="1">The sequence shown here is derived from an EMBL/GenBank/DDBJ whole genome shotgun (WGS) entry which is preliminary data.</text>
</comment>
<keyword evidence="2" id="KW-1185">Reference proteome</keyword>
<dbReference type="EMBL" id="CM043778">
    <property type="protein sequence ID" value="KAI4837999.1"/>
    <property type="molecule type" value="Genomic_DNA"/>
</dbReference>
<organism evidence="1 2">
    <name type="scientific">Plasmodium brasilianum</name>
    <dbReference type="NCBI Taxonomy" id="5824"/>
    <lineage>
        <taxon>Eukaryota</taxon>
        <taxon>Sar</taxon>
        <taxon>Alveolata</taxon>
        <taxon>Apicomplexa</taxon>
        <taxon>Aconoidasida</taxon>
        <taxon>Haemosporida</taxon>
        <taxon>Plasmodiidae</taxon>
        <taxon>Plasmodium</taxon>
        <taxon>Plasmodium (Plasmodium)</taxon>
    </lineage>
</organism>